<dbReference type="InterPro" id="IPR000849">
    <property type="entry name" value="Sugar_P_transporter"/>
</dbReference>
<comment type="subcellular location">
    <subcellularLocation>
        <location evidence="1">Cell membrane</location>
        <topology evidence="1">Multi-pass membrane protein</topology>
    </subcellularLocation>
</comment>
<dbReference type="AlphaFoldDB" id="A0A0S6U8T9"/>
<dbReference type="GO" id="GO:0005886">
    <property type="term" value="C:plasma membrane"/>
    <property type="evidence" value="ECO:0007669"/>
    <property type="project" value="UniProtKB-SubCell"/>
</dbReference>
<feature type="transmembrane region" description="Helical" evidence="6">
    <location>
        <begin position="283"/>
        <end position="301"/>
    </location>
</feature>
<feature type="transmembrane region" description="Helical" evidence="6">
    <location>
        <begin position="335"/>
        <end position="357"/>
    </location>
</feature>
<feature type="transmembrane region" description="Helical" evidence="6">
    <location>
        <begin position="403"/>
        <end position="423"/>
    </location>
</feature>
<evidence type="ECO:0000256" key="1">
    <source>
        <dbReference type="ARBA" id="ARBA00004651"/>
    </source>
</evidence>
<feature type="transmembrane region" description="Helical" evidence="6">
    <location>
        <begin position="369"/>
        <end position="391"/>
    </location>
</feature>
<dbReference type="InterPro" id="IPR036259">
    <property type="entry name" value="MFS_trans_sf"/>
</dbReference>
<dbReference type="PANTHER" id="PTHR43791:SF36">
    <property type="entry name" value="TRANSPORTER, PUTATIVE (AFU_ORTHOLOGUE AFUA_6G08340)-RELATED"/>
    <property type="match status" value="1"/>
</dbReference>
<dbReference type="Pfam" id="PF07690">
    <property type="entry name" value="MFS_1"/>
    <property type="match status" value="1"/>
</dbReference>
<feature type="transmembrane region" description="Helical" evidence="6">
    <location>
        <begin position="313"/>
        <end position="329"/>
    </location>
</feature>
<dbReference type="CDD" id="cd17319">
    <property type="entry name" value="MFS_ExuT_GudP_like"/>
    <property type="match status" value="1"/>
</dbReference>
<feature type="transmembrane region" description="Helical" evidence="6">
    <location>
        <begin position="20"/>
        <end position="43"/>
    </location>
</feature>
<sequence>MTTFTSYDEERLMNKLRWRIVPFIFLLYIISMVDRVNISFAALEMNKDLGITATAFGAVAGIFFIPYFLFEIPSNILMHRIGARIWISRIMISWGIVVVLTAFIKNVTHLAVLRCLLGIAEAGFYPSMILYLTFWFPQKHQARTVSVFMTGLAAANIITGPVTSWILDNVNWLGLPGWRWVFILEGLPAIILGILTLFVLVDRPQQARFLTKEEKEWLVTELRKEHEAKVAKVNISKWEVLKNGVVWQLTISYLGYVMALYGLGLWLPQIIKALSGYLSNTQIGLISTLPYICGVIGMVLVANHSDKTMERRFHVGLPIIMAAVGLVALTKTKNLVLSMALISISTVGIYSYVGSFWTLPNTFLSEETAAVGIALINAFGNLGGFVGPYIVGFLKDATNSINAGMYVLASCALIACILAVALPKKHIMREGMKTTSKAM</sequence>
<reference evidence="8" key="1">
    <citation type="journal article" date="2014" name="Gene">
        <title>Genome-guided analysis of transformation efficiency and carbon dioxide assimilation by Moorella thermoacetica Y72.</title>
        <authorList>
            <person name="Tsukahara K."/>
            <person name="Kita A."/>
            <person name="Nakashimada Y."/>
            <person name="Hoshino T."/>
            <person name="Murakami K."/>
        </authorList>
    </citation>
    <scope>NUCLEOTIDE SEQUENCE [LARGE SCALE GENOMIC DNA]</scope>
    <source>
        <strain evidence="8">Y72</strain>
    </source>
</reference>
<dbReference type="SUPFAM" id="SSF103473">
    <property type="entry name" value="MFS general substrate transporter"/>
    <property type="match status" value="1"/>
</dbReference>
<dbReference type="InterPro" id="IPR020846">
    <property type="entry name" value="MFS_dom"/>
</dbReference>
<keyword evidence="3 6" id="KW-0812">Transmembrane</keyword>
<dbReference type="PIRSF" id="PIRSF002808">
    <property type="entry name" value="Hexose_phosphate_transp"/>
    <property type="match status" value="1"/>
</dbReference>
<feature type="transmembrane region" description="Helical" evidence="6">
    <location>
        <begin position="179"/>
        <end position="201"/>
    </location>
</feature>
<feature type="transmembrane region" description="Helical" evidence="6">
    <location>
        <begin position="145"/>
        <end position="167"/>
    </location>
</feature>
<dbReference type="PROSITE" id="PS50850">
    <property type="entry name" value="MFS"/>
    <property type="match status" value="1"/>
</dbReference>
<keyword evidence="2" id="KW-0813">Transport</keyword>
<feature type="transmembrane region" description="Helical" evidence="6">
    <location>
        <begin position="49"/>
        <end position="69"/>
    </location>
</feature>
<gene>
    <name evidence="8" type="ORF">MTY_0454</name>
</gene>
<keyword evidence="4 6" id="KW-1133">Transmembrane helix</keyword>
<protein>
    <submittedName>
        <fullName evidence="8">Permeases of the major facilitator superfamily</fullName>
    </submittedName>
</protein>
<accession>A0A0S6U8T9</accession>
<evidence type="ECO:0000256" key="6">
    <source>
        <dbReference type="SAM" id="Phobius"/>
    </source>
</evidence>
<keyword evidence="5 6" id="KW-0472">Membrane</keyword>
<dbReference type="Proteomes" id="UP000063718">
    <property type="component" value="Unassembled WGS sequence"/>
</dbReference>
<feature type="transmembrane region" description="Helical" evidence="6">
    <location>
        <begin position="110"/>
        <end position="133"/>
    </location>
</feature>
<feature type="domain" description="Major facilitator superfamily (MFS) profile" evidence="7">
    <location>
        <begin position="20"/>
        <end position="427"/>
    </location>
</feature>
<dbReference type="FunFam" id="1.20.1250.20:FF:000018">
    <property type="entry name" value="MFS transporter permease"/>
    <property type="match status" value="1"/>
</dbReference>
<dbReference type="EMBL" id="DF238840">
    <property type="protein sequence ID" value="GAF25125.1"/>
    <property type="molecule type" value="Genomic_DNA"/>
</dbReference>
<dbReference type="RefSeq" id="WP_025773199.1">
    <property type="nucleotide sequence ID" value="NZ_DF238840.1"/>
</dbReference>
<evidence type="ECO:0000256" key="5">
    <source>
        <dbReference type="ARBA" id="ARBA00023136"/>
    </source>
</evidence>
<organism evidence="8">
    <name type="scientific">Moorella thermoacetica Y72</name>
    <dbReference type="NCBI Taxonomy" id="1325331"/>
    <lineage>
        <taxon>Bacteria</taxon>
        <taxon>Bacillati</taxon>
        <taxon>Bacillota</taxon>
        <taxon>Clostridia</taxon>
        <taxon>Neomoorellales</taxon>
        <taxon>Neomoorellaceae</taxon>
        <taxon>Neomoorella</taxon>
    </lineage>
</organism>
<evidence type="ECO:0000256" key="4">
    <source>
        <dbReference type="ARBA" id="ARBA00022989"/>
    </source>
</evidence>
<evidence type="ECO:0000256" key="3">
    <source>
        <dbReference type="ARBA" id="ARBA00022692"/>
    </source>
</evidence>
<evidence type="ECO:0000259" key="7">
    <source>
        <dbReference type="PROSITE" id="PS50850"/>
    </source>
</evidence>
<name>A0A0S6U8T9_NEOTH</name>
<feature type="transmembrane region" description="Helical" evidence="6">
    <location>
        <begin position="245"/>
        <end position="263"/>
    </location>
</feature>
<dbReference type="PANTHER" id="PTHR43791">
    <property type="entry name" value="PERMEASE-RELATED"/>
    <property type="match status" value="1"/>
</dbReference>
<dbReference type="Gene3D" id="1.20.1250.20">
    <property type="entry name" value="MFS general substrate transporter like domains"/>
    <property type="match status" value="2"/>
</dbReference>
<evidence type="ECO:0000256" key="2">
    <source>
        <dbReference type="ARBA" id="ARBA00022448"/>
    </source>
</evidence>
<feature type="transmembrane region" description="Helical" evidence="6">
    <location>
        <begin position="81"/>
        <end position="104"/>
    </location>
</feature>
<dbReference type="GO" id="GO:0022857">
    <property type="term" value="F:transmembrane transporter activity"/>
    <property type="evidence" value="ECO:0007669"/>
    <property type="project" value="InterPro"/>
</dbReference>
<dbReference type="InterPro" id="IPR011701">
    <property type="entry name" value="MFS"/>
</dbReference>
<evidence type="ECO:0000313" key="8">
    <source>
        <dbReference type="EMBL" id="GAF25125.1"/>
    </source>
</evidence>
<proteinExistence type="predicted"/>